<keyword evidence="3" id="KW-1185">Reference proteome</keyword>
<dbReference type="AlphaFoldDB" id="A0A8X6L5Z3"/>
<organism evidence="2 3">
    <name type="scientific">Trichonephila clavata</name>
    <name type="common">Joro spider</name>
    <name type="synonym">Nephila clavata</name>
    <dbReference type="NCBI Taxonomy" id="2740835"/>
    <lineage>
        <taxon>Eukaryota</taxon>
        <taxon>Metazoa</taxon>
        <taxon>Ecdysozoa</taxon>
        <taxon>Arthropoda</taxon>
        <taxon>Chelicerata</taxon>
        <taxon>Arachnida</taxon>
        <taxon>Araneae</taxon>
        <taxon>Araneomorphae</taxon>
        <taxon>Entelegynae</taxon>
        <taxon>Araneoidea</taxon>
        <taxon>Nephilidae</taxon>
        <taxon>Trichonephila</taxon>
    </lineage>
</organism>
<gene>
    <name evidence="2" type="ORF">TNCT_264241</name>
</gene>
<evidence type="ECO:0000313" key="3">
    <source>
        <dbReference type="Proteomes" id="UP000887116"/>
    </source>
</evidence>
<proteinExistence type="predicted"/>
<evidence type="ECO:0000256" key="1">
    <source>
        <dbReference type="SAM" id="MobiDB-lite"/>
    </source>
</evidence>
<sequence>MSCPPMALAKPSPRPRLRRGRLPWESPSRGPPNSHDRCTRRRGSVKRPSMIVRKRFVVINFGYLIGQLKLFL</sequence>
<name>A0A8X6L5Z3_TRICU</name>
<feature type="region of interest" description="Disordered" evidence="1">
    <location>
        <begin position="1"/>
        <end position="46"/>
    </location>
</feature>
<reference evidence="2" key="1">
    <citation type="submission" date="2020-07" db="EMBL/GenBank/DDBJ databases">
        <title>Multicomponent nature underlies the extraordinary mechanical properties of spider dragline silk.</title>
        <authorList>
            <person name="Kono N."/>
            <person name="Nakamura H."/>
            <person name="Mori M."/>
            <person name="Yoshida Y."/>
            <person name="Ohtoshi R."/>
            <person name="Malay A.D."/>
            <person name="Moran D.A.P."/>
            <person name="Tomita M."/>
            <person name="Numata K."/>
            <person name="Arakawa K."/>
        </authorList>
    </citation>
    <scope>NUCLEOTIDE SEQUENCE</scope>
</reference>
<protein>
    <submittedName>
        <fullName evidence="2">Uncharacterized protein</fullName>
    </submittedName>
</protein>
<accession>A0A8X6L5Z3</accession>
<comment type="caution">
    <text evidence="2">The sequence shown here is derived from an EMBL/GenBank/DDBJ whole genome shotgun (WGS) entry which is preliminary data.</text>
</comment>
<dbReference type="Proteomes" id="UP000887116">
    <property type="component" value="Unassembled WGS sequence"/>
</dbReference>
<evidence type="ECO:0000313" key="2">
    <source>
        <dbReference type="EMBL" id="GFQ98975.1"/>
    </source>
</evidence>
<dbReference type="EMBL" id="BMAO01015054">
    <property type="protein sequence ID" value="GFQ98975.1"/>
    <property type="molecule type" value="Genomic_DNA"/>
</dbReference>